<dbReference type="HAMAP" id="MF_01632">
    <property type="entry name" value="UbiC"/>
    <property type="match status" value="1"/>
</dbReference>
<keyword evidence="4" id="KW-0670">Pyruvate</keyword>
<evidence type="ECO:0000256" key="3">
    <source>
        <dbReference type="ARBA" id="ARBA00023239"/>
    </source>
</evidence>
<comment type="subcellular location">
    <subcellularLocation>
        <location evidence="4">Cytoplasm</location>
    </subcellularLocation>
</comment>
<dbReference type="GO" id="GO:0008813">
    <property type="term" value="F:chorismate lyase activity"/>
    <property type="evidence" value="ECO:0007669"/>
    <property type="project" value="UniProtKB-EC"/>
</dbReference>
<dbReference type="Proteomes" id="UP001447008">
    <property type="component" value="Unassembled WGS sequence"/>
</dbReference>
<comment type="catalytic activity">
    <reaction evidence="4">
        <text>chorismate = 4-hydroxybenzoate + pyruvate</text>
        <dbReference type="Rhea" id="RHEA:16505"/>
        <dbReference type="ChEBI" id="CHEBI:15361"/>
        <dbReference type="ChEBI" id="CHEBI:17879"/>
        <dbReference type="ChEBI" id="CHEBI:29748"/>
        <dbReference type="EC" id="4.1.3.40"/>
    </reaction>
</comment>
<gene>
    <name evidence="4" type="primary">ubiC</name>
    <name evidence="5" type="ORF">WCN91_01005</name>
</gene>
<accession>A0ABU9MVR2</accession>
<dbReference type="PANTHER" id="PTHR38683">
    <property type="entry name" value="CHORISMATE PYRUVATE-LYASE"/>
    <property type="match status" value="1"/>
</dbReference>
<keyword evidence="3 4" id="KW-0456">Lyase</keyword>
<keyword evidence="6" id="KW-1185">Reference proteome</keyword>
<comment type="caution">
    <text evidence="5">The sequence shown here is derived from an EMBL/GenBank/DDBJ whole genome shotgun (WGS) entry which is preliminary data.</text>
</comment>
<evidence type="ECO:0000256" key="2">
    <source>
        <dbReference type="ARBA" id="ARBA00022688"/>
    </source>
</evidence>
<comment type="pathway">
    <text evidence="4">Cofactor biosynthesis; ubiquinone biosynthesis.</text>
</comment>
<reference evidence="5 6" key="1">
    <citation type="submission" date="2024-03" db="EMBL/GenBank/DDBJ databases">
        <title>Pseudoalteromonas qingdaonensis sp. nov., isolated from the intestines of marine benthic organisms.</title>
        <authorList>
            <person name="Lin X."/>
            <person name="Fang S."/>
            <person name="Hu X."/>
        </authorList>
    </citation>
    <scope>NUCLEOTIDE SEQUENCE [LARGE SCALE GENOMIC DNA]</scope>
    <source>
        <strain evidence="5 6">YIC-827</strain>
    </source>
</reference>
<feature type="binding site" evidence="4">
    <location>
        <position position="120"/>
    </location>
    <ligand>
        <name>substrate</name>
    </ligand>
</feature>
<feature type="binding site" evidence="4">
    <location>
        <position position="178"/>
    </location>
    <ligand>
        <name>substrate</name>
    </ligand>
</feature>
<dbReference type="Gene3D" id="3.40.1410.10">
    <property type="entry name" value="Chorismate lyase-like"/>
    <property type="match status" value="1"/>
</dbReference>
<dbReference type="InterPro" id="IPR007440">
    <property type="entry name" value="Chorismate--pyruvate_lyase"/>
</dbReference>
<proteinExistence type="inferred from homology"/>
<comment type="caution">
    <text evidence="4">Lacks conserved residue(s) required for the propagation of feature annotation.</text>
</comment>
<feature type="binding site" evidence="4">
    <location>
        <position position="82"/>
    </location>
    <ligand>
        <name>substrate</name>
    </ligand>
</feature>
<protein>
    <recommendedName>
        <fullName evidence="4">Probable chorismate pyruvate-lyase</fullName>
        <shortName evidence="4">CL</shortName>
        <shortName evidence="4">CPL</shortName>
        <ecNumber evidence="4">4.1.3.40</ecNumber>
    </recommendedName>
</protein>
<dbReference type="SUPFAM" id="SSF64288">
    <property type="entry name" value="Chorismate lyase-like"/>
    <property type="match status" value="1"/>
</dbReference>
<dbReference type="EMBL" id="JBCGCU010000001">
    <property type="protein sequence ID" value="MEM0514028.1"/>
    <property type="molecule type" value="Genomic_DNA"/>
</dbReference>
<evidence type="ECO:0000256" key="4">
    <source>
        <dbReference type="HAMAP-Rule" id="MF_01632"/>
    </source>
</evidence>
<dbReference type="EC" id="4.1.3.40" evidence="4"/>
<evidence type="ECO:0000256" key="1">
    <source>
        <dbReference type="ARBA" id="ARBA00022490"/>
    </source>
</evidence>
<comment type="function">
    <text evidence="4">Removes the pyruvyl group from chorismate, with concomitant aromatization of the ring, to provide 4-hydroxybenzoate (4HB) for the ubiquinone pathway.</text>
</comment>
<dbReference type="Pfam" id="PF04345">
    <property type="entry name" value="Chor_lyase"/>
    <property type="match status" value="1"/>
</dbReference>
<dbReference type="RefSeq" id="WP_342675570.1">
    <property type="nucleotide sequence ID" value="NZ_JBCGCU010000001.1"/>
</dbReference>
<organism evidence="5 6">
    <name type="scientific">Pseudoalteromonas qingdaonensis</name>
    <dbReference type="NCBI Taxonomy" id="3131913"/>
    <lineage>
        <taxon>Bacteria</taxon>
        <taxon>Pseudomonadati</taxon>
        <taxon>Pseudomonadota</taxon>
        <taxon>Gammaproteobacteria</taxon>
        <taxon>Alteromonadales</taxon>
        <taxon>Pseudoalteromonadaceae</taxon>
        <taxon>Pseudoalteromonas</taxon>
    </lineage>
</organism>
<evidence type="ECO:0000313" key="6">
    <source>
        <dbReference type="Proteomes" id="UP001447008"/>
    </source>
</evidence>
<comment type="similarity">
    <text evidence="4">Belongs to the UbiC family.</text>
</comment>
<dbReference type="PANTHER" id="PTHR38683:SF1">
    <property type="entry name" value="CHORISMATE PYRUVATE-LYASE"/>
    <property type="match status" value="1"/>
</dbReference>
<name>A0ABU9MVR2_9GAMM</name>
<keyword evidence="1 4" id="KW-0963">Cytoplasm</keyword>
<sequence length="188" mass="21460">MIYSSGPLPTYPLSLQAQWQDVERVFLSAQLLDWLVEPNSLTRRLKSFSQQFAVEVLSERLVDAAAYQGDIFTCDTQQVRVREVILFCDNHPMVYAQSWIPCYERAEQGVDLTHLGARPLGEVIFQDPQLSRQQLQVADFSANADLQALTQSFNLPNQPLWGRRSRFNLTGQQIMVCEVFLPGAYAYL</sequence>
<evidence type="ECO:0000313" key="5">
    <source>
        <dbReference type="EMBL" id="MEM0514028.1"/>
    </source>
</evidence>
<dbReference type="InterPro" id="IPR028978">
    <property type="entry name" value="Chorismate_lyase_/UTRA_dom_sf"/>
</dbReference>
<keyword evidence="2 4" id="KW-0831">Ubiquinone biosynthesis</keyword>